<keyword evidence="3" id="KW-1185">Reference proteome</keyword>
<evidence type="ECO:0000256" key="1">
    <source>
        <dbReference type="SAM" id="MobiDB-lite"/>
    </source>
</evidence>
<dbReference type="RefSeq" id="WP_096801865.1">
    <property type="nucleotide sequence ID" value="NZ_CP023563.1"/>
</dbReference>
<dbReference type="Proteomes" id="UP000218165">
    <property type="component" value="Chromosome"/>
</dbReference>
<protein>
    <submittedName>
        <fullName evidence="2">Uncharacterized protein</fullName>
    </submittedName>
</protein>
<proteinExistence type="predicted"/>
<dbReference type="EMBL" id="CP023563">
    <property type="protein sequence ID" value="ATG50725.1"/>
    <property type="molecule type" value="Genomic_DNA"/>
</dbReference>
<sequence>MATAAGPSRTTSGTGGTAASTGQSAPRWSRRAAFGVGGAGALALLLAGCGGSARLPARTVLLSEAGGGPLPTTGLAPQEGHLIELPGVRYQVRGVSLSESLPAQQAREAGLEIPDGEELEVVRAARGEQLLVVDLDRRPPSFLPTRPVPGTYLERVLLDGVEVARPGRSAPEVEGPRALQILISVPEDITPERIVLESSLDGITQRLSLLDGSRVSSDIEHVYAPRPDLEVAANWWQRTGSDPWTFLAGTVVAGTVAAVTPDGTWAAPGSLMVSLLVCTYPTGRPGTSTLGLVLPDGSTATPRGDHSRVFEAVEGGGEAWFEVPRETAGATARVELSAHGTVLATEEIAVTFTRE</sequence>
<reference evidence="3" key="1">
    <citation type="submission" date="2017-09" db="EMBL/GenBank/DDBJ databases">
        <title>Brachybacterium sp. VM2412.</title>
        <authorList>
            <person name="Tak E.J."/>
            <person name="Bae J.-W."/>
        </authorList>
    </citation>
    <scope>NUCLEOTIDE SEQUENCE [LARGE SCALE GENOMIC DNA]</scope>
    <source>
        <strain evidence="3">VM2412</strain>
    </source>
</reference>
<dbReference type="KEGG" id="brz:CFK38_03715"/>
<feature type="compositionally biased region" description="Low complexity" evidence="1">
    <location>
        <begin position="1"/>
        <end position="25"/>
    </location>
</feature>
<name>A0A291GKI9_9MICO</name>
<organism evidence="2 3">
    <name type="scientific">Brachybacterium vulturis</name>
    <dbReference type="NCBI Taxonomy" id="2017484"/>
    <lineage>
        <taxon>Bacteria</taxon>
        <taxon>Bacillati</taxon>
        <taxon>Actinomycetota</taxon>
        <taxon>Actinomycetes</taxon>
        <taxon>Micrococcales</taxon>
        <taxon>Dermabacteraceae</taxon>
        <taxon>Brachybacterium</taxon>
    </lineage>
</organism>
<dbReference type="OrthoDB" id="5148116at2"/>
<evidence type="ECO:0000313" key="3">
    <source>
        <dbReference type="Proteomes" id="UP000218165"/>
    </source>
</evidence>
<gene>
    <name evidence="2" type="ORF">CFK38_03715</name>
</gene>
<feature type="region of interest" description="Disordered" evidence="1">
    <location>
        <begin position="1"/>
        <end position="27"/>
    </location>
</feature>
<accession>A0A291GKI9</accession>
<evidence type="ECO:0000313" key="2">
    <source>
        <dbReference type="EMBL" id="ATG50725.1"/>
    </source>
</evidence>
<dbReference type="AlphaFoldDB" id="A0A291GKI9"/>